<protein>
    <submittedName>
        <fullName evidence="1">Uncharacterized protein</fullName>
    </submittedName>
</protein>
<keyword evidence="2" id="KW-1185">Reference proteome</keyword>
<evidence type="ECO:0000313" key="2">
    <source>
        <dbReference type="Proteomes" id="UP000278807"/>
    </source>
</evidence>
<proteinExistence type="predicted"/>
<dbReference type="Proteomes" id="UP000278807">
    <property type="component" value="Unassembled WGS sequence"/>
</dbReference>
<reference evidence="1 2" key="1">
    <citation type="submission" date="2018-11" db="EMBL/GenBank/DDBJ databases">
        <authorList>
            <consortium name="Pathogen Informatics"/>
        </authorList>
    </citation>
    <scope>NUCLEOTIDE SEQUENCE [LARGE SCALE GENOMIC DNA]</scope>
</reference>
<name>A0A3P7S673_RODNA</name>
<evidence type="ECO:0000313" key="1">
    <source>
        <dbReference type="EMBL" id="VDO02966.1"/>
    </source>
</evidence>
<sequence>MIFTKSHEMFKPGIPTWLKTLRLPPRCKVTTQWFKISSRKTSTTLASSTWQLVILMPCASSNAQRSLSYHQKSVKDGKWMRRCGRRIMVPWRVLLATRTPYSLLHHRTMKTRKRELSRVLMMAMQMKMTHLF</sequence>
<dbReference type="EMBL" id="UZAE01010546">
    <property type="protein sequence ID" value="VDO02966.1"/>
    <property type="molecule type" value="Genomic_DNA"/>
</dbReference>
<gene>
    <name evidence="1" type="ORF">HNAJ_LOCUS7106</name>
</gene>
<accession>A0A3P7S673</accession>
<organism evidence="1 2">
    <name type="scientific">Rodentolepis nana</name>
    <name type="common">Dwarf tapeworm</name>
    <name type="synonym">Hymenolepis nana</name>
    <dbReference type="NCBI Taxonomy" id="102285"/>
    <lineage>
        <taxon>Eukaryota</taxon>
        <taxon>Metazoa</taxon>
        <taxon>Spiralia</taxon>
        <taxon>Lophotrochozoa</taxon>
        <taxon>Platyhelminthes</taxon>
        <taxon>Cestoda</taxon>
        <taxon>Eucestoda</taxon>
        <taxon>Cyclophyllidea</taxon>
        <taxon>Hymenolepididae</taxon>
        <taxon>Rodentolepis</taxon>
    </lineage>
</organism>
<dbReference type="AlphaFoldDB" id="A0A3P7S673"/>